<keyword evidence="13" id="KW-1185">Reference proteome</keyword>
<evidence type="ECO:0000256" key="9">
    <source>
        <dbReference type="ARBA" id="ARBA00023212"/>
    </source>
</evidence>
<evidence type="ECO:0000256" key="11">
    <source>
        <dbReference type="SAM" id="MobiDB-lite"/>
    </source>
</evidence>
<feature type="compositionally biased region" description="Polar residues" evidence="11">
    <location>
        <begin position="84"/>
        <end position="95"/>
    </location>
</feature>
<comment type="subcellular location">
    <subcellularLocation>
        <location evidence="2">Cytoplasm</location>
        <location evidence="2">Cytoskeleton</location>
        <location evidence="2">Cilium basal body</location>
    </subcellularLocation>
    <subcellularLocation>
        <location evidence="1">Cytoplasm</location>
        <location evidence="1">Cytoskeleton</location>
        <location evidence="1">Microtubule organizing center</location>
        <location evidence="1">Centrosome</location>
        <location evidence="1">Centriole</location>
    </subcellularLocation>
    <subcellularLocation>
        <location evidence="3">Cytoplasm</location>
        <location evidence="3">Cytoskeleton</location>
        <location evidence="3">Spindle</location>
    </subcellularLocation>
</comment>
<keyword evidence="10" id="KW-0966">Cell projection</keyword>
<keyword evidence="9" id="KW-0206">Cytoskeleton</keyword>
<keyword evidence="6" id="KW-0963">Cytoplasm</keyword>
<comment type="caution">
    <text evidence="12">The sequence shown here is derived from an EMBL/GenBank/DDBJ whole genome shotgun (WGS) entry which is preliminary data.</text>
</comment>
<comment type="similarity">
    <text evidence="4">Belongs to the CEP19 family.</text>
</comment>
<keyword evidence="8" id="KW-0969">Cilium</keyword>
<dbReference type="EMBL" id="CALNXK010000032">
    <property type="protein sequence ID" value="CAH3118722.1"/>
    <property type="molecule type" value="Genomic_DNA"/>
</dbReference>
<feature type="region of interest" description="Disordered" evidence="11">
    <location>
        <begin position="84"/>
        <end position="109"/>
    </location>
</feature>
<reference evidence="12 13" key="1">
    <citation type="submission" date="2022-05" db="EMBL/GenBank/DDBJ databases">
        <authorList>
            <consortium name="Genoscope - CEA"/>
            <person name="William W."/>
        </authorList>
    </citation>
    <scope>NUCLEOTIDE SEQUENCE [LARGE SCALE GENOMIC DNA]</scope>
</reference>
<gene>
    <name evidence="12" type="ORF">PLOB_00026850</name>
</gene>
<evidence type="ECO:0000256" key="6">
    <source>
        <dbReference type="ARBA" id="ARBA00022490"/>
    </source>
</evidence>
<dbReference type="InterPro" id="IPR029412">
    <property type="entry name" value="CEP19"/>
</dbReference>
<evidence type="ECO:0000256" key="4">
    <source>
        <dbReference type="ARBA" id="ARBA00009371"/>
    </source>
</evidence>
<evidence type="ECO:0000256" key="8">
    <source>
        <dbReference type="ARBA" id="ARBA00023069"/>
    </source>
</evidence>
<accession>A0ABN8NQR3</accession>
<dbReference type="PANTHER" id="PTHR31539:SF1">
    <property type="entry name" value="CENTROSOMAL PROTEIN OF 19 KDA"/>
    <property type="match status" value="1"/>
</dbReference>
<name>A0ABN8NQR3_9CNID</name>
<dbReference type="Pfam" id="PF14933">
    <property type="entry name" value="CEP19"/>
    <property type="match status" value="1"/>
</dbReference>
<evidence type="ECO:0000256" key="7">
    <source>
        <dbReference type="ARBA" id="ARBA00022794"/>
    </source>
</evidence>
<protein>
    <recommendedName>
        <fullName evidence="5">Centrosomal protein of 19 kDa</fullName>
    </recommendedName>
</protein>
<evidence type="ECO:0000256" key="1">
    <source>
        <dbReference type="ARBA" id="ARBA00004114"/>
    </source>
</evidence>
<evidence type="ECO:0000256" key="10">
    <source>
        <dbReference type="ARBA" id="ARBA00023273"/>
    </source>
</evidence>
<evidence type="ECO:0000313" key="12">
    <source>
        <dbReference type="EMBL" id="CAH3118722.1"/>
    </source>
</evidence>
<evidence type="ECO:0000256" key="5">
    <source>
        <dbReference type="ARBA" id="ARBA00022015"/>
    </source>
</evidence>
<dbReference type="PANTHER" id="PTHR31539">
    <property type="entry name" value="CENTROSOMAL PROTEIN OF 19K CEP19"/>
    <property type="match status" value="1"/>
</dbReference>
<evidence type="ECO:0000256" key="3">
    <source>
        <dbReference type="ARBA" id="ARBA00004186"/>
    </source>
</evidence>
<dbReference type="Proteomes" id="UP001159405">
    <property type="component" value="Unassembled WGS sequence"/>
</dbReference>
<proteinExistence type="inferred from homology"/>
<evidence type="ECO:0000256" key="2">
    <source>
        <dbReference type="ARBA" id="ARBA00004120"/>
    </source>
</evidence>
<sequence length="164" mass="19003">MFTPRKCGVKFDPPTLVVFYEVNLTGKLHKRSMPIRMLRKDSSVSDAVDELKNSSRHGKYLENISYSQLEKLLTMIQNKMKGMESNQIKNISSGPRANGSEEEDLNKLDDYELDKRKAAMDEDFEKNRLRPGDADYVYDKEVEFNEGKIESGWDDEDDYSDPDF</sequence>
<evidence type="ECO:0000313" key="13">
    <source>
        <dbReference type="Proteomes" id="UP001159405"/>
    </source>
</evidence>
<organism evidence="12 13">
    <name type="scientific">Porites lobata</name>
    <dbReference type="NCBI Taxonomy" id="104759"/>
    <lineage>
        <taxon>Eukaryota</taxon>
        <taxon>Metazoa</taxon>
        <taxon>Cnidaria</taxon>
        <taxon>Anthozoa</taxon>
        <taxon>Hexacorallia</taxon>
        <taxon>Scleractinia</taxon>
        <taxon>Fungiina</taxon>
        <taxon>Poritidae</taxon>
        <taxon>Porites</taxon>
    </lineage>
</organism>
<keyword evidence="7" id="KW-0970">Cilium biogenesis/degradation</keyword>